<reference evidence="3 4" key="1">
    <citation type="submission" date="2019-04" db="EMBL/GenBank/DDBJ databases">
        <title>Complete genome sequence of Agrobacterium tumefaciens CFBP7129.</title>
        <authorList>
            <person name="Haryono M."/>
            <person name="Lin Y.-C."/>
            <person name="Lai E.-M."/>
            <person name="Kuo C.-H."/>
        </authorList>
    </citation>
    <scope>NUCLEOTIDE SEQUENCE [LARGE SCALE GENOMIC DNA]</scope>
    <source>
        <strain evidence="3 4">CFBP7129</strain>
        <plasmid evidence="4">patcfbp7129b</plasmid>
    </source>
</reference>
<organism evidence="3 4">
    <name type="scientific">Agrobacterium tumefaciens</name>
    <dbReference type="NCBI Taxonomy" id="358"/>
    <lineage>
        <taxon>Bacteria</taxon>
        <taxon>Pseudomonadati</taxon>
        <taxon>Pseudomonadota</taxon>
        <taxon>Alphaproteobacteria</taxon>
        <taxon>Hyphomicrobiales</taxon>
        <taxon>Rhizobiaceae</taxon>
        <taxon>Rhizobium/Agrobacterium group</taxon>
        <taxon>Agrobacterium</taxon>
        <taxon>Agrobacterium tumefaciens complex</taxon>
    </lineage>
</organism>
<geneLocation type="plasmid" evidence="4">
    <name>patcfbp7129b</name>
</geneLocation>
<feature type="domain" description="EF-hand" evidence="2">
    <location>
        <begin position="26"/>
        <end position="61"/>
    </location>
</feature>
<name>A0A4D7YNU5_AGRTU</name>
<dbReference type="EMBL" id="CP039925">
    <property type="protein sequence ID" value="QCL98185.1"/>
    <property type="molecule type" value="Genomic_DNA"/>
</dbReference>
<dbReference type="AlphaFoldDB" id="A0A4D7YNU5"/>
<accession>A0A4D7YNU5</accession>
<dbReference type="InterPro" id="IPR011992">
    <property type="entry name" value="EF-hand-dom_pair"/>
</dbReference>
<keyword evidence="3" id="KW-0614">Plasmid</keyword>
<dbReference type="PROSITE" id="PS50222">
    <property type="entry name" value="EF_HAND_2"/>
    <property type="match status" value="2"/>
</dbReference>
<dbReference type="InterPro" id="IPR002048">
    <property type="entry name" value="EF_hand_dom"/>
</dbReference>
<evidence type="ECO:0000259" key="2">
    <source>
        <dbReference type="PROSITE" id="PS50222"/>
    </source>
</evidence>
<dbReference type="CDD" id="cd00051">
    <property type="entry name" value="EFh"/>
    <property type="match status" value="1"/>
</dbReference>
<dbReference type="InterPro" id="IPR018247">
    <property type="entry name" value="EF_Hand_1_Ca_BS"/>
</dbReference>
<dbReference type="GO" id="GO:0005509">
    <property type="term" value="F:calcium ion binding"/>
    <property type="evidence" value="ECO:0007669"/>
    <property type="project" value="InterPro"/>
</dbReference>
<evidence type="ECO:0000313" key="4">
    <source>
        <dbReference type="Proteomes" id="UP000298649"/>
    </source>
</evidence>
<feature type="domain" description="EF-hand" evidence="2">
    <location>
        <begin position="64"/>
        <end position="96"/>
    </location>
</feature>
<dbReference type="SMART" id="SM00054">
    <property type="entry name" value="EFh"/>
    <property type="match status" value="3"/>
</dbReference>
<feature type="signal peptide" evidence="1">
    <location>
        <begin position="1"/>
        <end position="22"/>
    </location>
</feature>
<dbReference type="SUPFAM" id="SSF47473">
    <property type="entry name" value="EF-hand"/>
    <property type="match status" value="1"/>
</dbReference>
<dbReference type="RefSeq" id="WP_137006464.1">
    <property type="nucleotide sequence ID" value="NZ_CP039925.1"/>
</dbReference>
<sequence>MKIKTAMLATVLFSASAMTVHAEEAADKALIDKAFEQMDTNKDSSVNRQEFGAYMTDILAKQRAELDEGFNELDINKDGKIDREEAKANAALNGYFDNIDSDGDDFLSINEIKVAIASVSQRSE</sequence>
<dbReference type="Proteomes" id="UP000298649">
    <property type="component" value="Plasmid pAtCFBP7129b"/>
</dbReference>
<dbReference type="PROSITE" id="PS00018">
    <property type="entry name" value="EF_HAND_1"/>
    <property type="match status" value="1"/>
</dbReference>
<feature type="chain" id="PRO_5020195837" evidence="1">
    <location>
        <begin position="23"/>
        <end position="124"/>
    </location>
</feature>
<evidence type="ECO:0000313" key="3">
    <source>
        <dbReference type="EMBL" id="QCL98185.1"/>
    </source>
</evidence>
<evidence type="ECO:0000256" key="1">
    <source>
        <dbReference type="SAM" id="SignalP"/>
    </source>
</evidence>
<dbReference type="Pfam" id="PF13499">
    <property type="entry name" value="EF-hand_7"/>
    <property type="match status" value="1"/>
</dbReference>
<dbReference type="Gene3D" id="1.10.238.10">
    <property type="entry name" value="EF-hand"/>
    <property type="match status" value="2"/>
</dbReference>
<gene>
    <name evidence="3" type="ORF">CFBP7129_28835</name>
</gene>
<protein>
    <submittedName>
        <fullName evidence="3">EF-hand domain-containing protein</fullName>
    </submittedName>
</protein>
<proteinExistence type="predicted"/>
<keyword evidence="1" id="KW-0732">Signal</keyword>